<reference evidence="2" key="1">
    <citation type="submission" date="2016-11" db="UniProtKB">
        <authorList>
            <consortium name="WormBaseParasite"/>
        </authorList>
    </citation>
    <scope>IDENTIFICATION</scope>
</reference>
<sequence length="100" mass="11080">MVNANAMEVIKENVGDIEGFLIKAKENACECTYGLSQLCELGNVVNCHSIKGVLSIFAVDLFVTAIDVDGFDHLLGKWPFHIYKNFEENENLNQGGDDEN</sequence>
<dbReference type="Proteomes" id="UP000095281">
    <property type="component" value="Unplaced"/>
</dbReference>
<proteinExistence type="predicted"/>
<dbReference type="WBParaSite" id="MhA1_Contig1616.frz3.gene2">
    <property type="protein sequence ID" value="MhA1_Contig1616.frz3.gene2"/>
    <property type="gene ID" value="MhA1_Contig1616.frz3.gene2"/>
</dbReference>
<protein>
    <submittedName>
        <fullName evidence="2">Uncharacterized protein</fullName>
    </submittedName>
</protein>
<accession>A0A1I8B8E0</accession>
<evidence type="ECO:0000313" key="1">
    <source>
        <dbReference type="Proteomes" id="UP000095281"/>
    </source>
</evidence>
<organism evidence="1 2">
    <name type="scientific">Meloidogyne hapla</name>
    <name type="common">Root-knot nematode worm</name>
    <dbReference type="NCBI Taxonomy" id="6305"/>
    <lineage>
        <taxon>Eukaryota</taxon>
        <taxon>Metazoa</taxon>
        <taxon>Ecdysozoa</taxon>
        <taxon>Nematoda</taxon>
        <taxon>Chromadorea</taxon>
        <taxon>Rhabditida</taxon>
        <taxon>Tylenchina</taxon>
        <taxon>Tylenchomorpha</taxon>
        <taxon>Tylenchoidea</taxon>
        <taxon>Meloidogynidae</taxon>
        <taxon>Meloidogyninae</taxon>
        <taxon>Meloidogyne</taxon>
    </lineage>
</organism>
<dbReference type="AlphaFoldDB" id="A0A1I8B8E0"/>
<keyword evidence="1" id="KW-1185">Reference proteome</keyword>
<evidence type="ECO:0000313" key="2">
    <source>
        <dbReference type="WBParaSite" id="MhA1_Contig1616.frz3.gene2"/>
    </source>
</evidence>
<name>A0A1I8B8E0_MELHA</name>